<dbReference type="Pfam" id="PF21787">
    <property type="entry name" value="TNP-like_RNaseH_N"/>
    <property type="match status" value="1"/>
</dbReference>
<evidence type="ECO:0000313" key="4">
    <source>
        <dbReference type="Proteomes" id="UP001075354"/>
    </source>
</evidence>
<accession>A0AAV7Y0U5</accession>
<dbReference type="AlphaFoldDB" id="A0AAV7Y0U5"/>
<dbReference type="Pfam" id="PF21788">
    <property type="entry name" value="TNP-like_GBD"/>
    <property type="match status" value="1"/>
</dbReference>
<name>A0AAV7Y0U5_9NEOP</name>
<organism evidence="3 4">
    <name type="scientific">Megalurothrips usitatus</name>
    <name type="common">bean blossom thrips</name>
    <dbReference type="NCBI Taxonomy" id="439358"/>
    <lineage>
        <taxon>Eukaryota</taxon>
        <taxon>Metazoa</taxon>
        <taxon>Ecdysozoa</taxon>
        <taxon>Arthropoda</taxon>
        <taxon>Hexapoda</taxon>
        <taxon>Insecta</taxon>
        <taxon>Pterygota</taxon>
        <taxon>Neoptera</taxon>
        <taxon>Paraneoptera</taxon>
        <taxon>Thysanoptera</taxon>
        <taxon>Terebrantia</taxon>
        <taxon>Thripoidea</taxon>
        <taxon>Thripidae</taxon>
        <taxon>Megalurothrips</taxon>
    </lineage>
</organism>
<feature type="domain" description="Transposable element P transposase-like GTP-binding insertion" evidence="2">
    <location>
        <begin position="217"/>
        <end position="334"/>
    </location>
</feature>
<evidence type="ECO:0008006" key="5">
    <source>
        <dbReference type="Google" id="ProtNLM"/>
    </source>
</evidence>
<reference evidence="3" key="1">
    <citation type="submission" date="2022-12" db="EMBL/GenBank/DDBJ databases">
        <title>Chromosome-level genome assembly of the bean flower thrips Megalurothrips usitatus.</title>
        <authorList>
            <person name="Ma L."/>
            <person name="Liu Q."/>
            <person name="Li H."/>
            <person name="Cai W."/>
        </authorList>
    </citation>
    <scope>NUCLEOTIDE SEQUENCE</scope>
    <source>
        <strain evidence="3">Cailab_2022a</strain>
    </source>
</reference>
<dbReference type="EMBL" id="JAPTSV010000001">
    <property type="protein sequence ID" value="KAJ1531407.1"/>
    <property type="molecule type" value="Genomic_DNA"/>
</dbReference>
<keyword evidence="4" id="KW-1185">Reference proteome</keyword>
<dbReference type="InterPro" id="IPR048365">
    <property type="entry name" value="TNP-like_RNaseH_N"/>
</dbReference>
<dbReference type="Proteomes" id="UP001075354">
    <property type="component" value="Chromosome 1"/>
</dbReference>
<proteinExistence type="predicted"/>
<evidence type="ECO:0000259" key="2">
    <source>
        <dbReference type="Pfam" id="PF21788"/>
    </source>
</evidence>
<evidence type="ECO:0000259" key="1">
    <source>
        <dbReference type="Pfam" id="PF21787"/>
    </source>
</evidence>
<comment type="caution">
    <text evidence="3">The sequence shown here is derived from an EMBL/GenBank/DDBJ whole genome shotgun (WGS) entry which is preliminary data.</text>
</comment>
<sequence length="691" mass="79207">MKKAPPDVIKIAKTAQQYKQMAFNIKKKLLIAQRKEGNFQRIASTGFITRVDEMLVSRGAKIILHGELKNFKRKHQKMKSSDLNCILLFDEVFLVSNLSFNKLTGKLDGFEDYGRHGRTSLVADHALVFMAQGITKKWTQPVAYYFVHGTCPSHMLKILICDVVRALHDAGYNVLATASDQGPTNQKAVAELKSSTKDEIFYEIDGRRMVHIWDIPHILKNVRNNLLSSDIQYKDGLVAEWRHLIEFFKLDESLCKLSPLTYKHMEIDGKLKMKVKYAAQLFSAKTGNGIENNYIMSDGKYLKDCMVTADFCRIVDEFFDLSNGPSSSEKTHQKKPARCAVTKTSIHHSQAKGWPRIVREIKNWVMIRKTTGERHIPPCVKGWVQSIKSMQWLWLKLNDLKIFRLNLRHLNQDAIENLFSSIRQCCGAGSDLTTIQFTGALKTCLLTHFTGKVQGKNCEDDDGYMLNDMRSLVIENKHCYDKKQSTTSTLIRGCQPLPENIEENLHKVTQNAPTFICGSILNDILLKWNCSHCLLRLTTSAKNFSFCLSSSHYSMKTHIKHYPSPLLVTTFTTVFQLFEDNWIKMLHKDDVLDKVVQFFEESVSFSSVTCLRHAEDFKTQFLLKTALYLLDRKCKRINSSNKKGVFRRTRQVTYSCKNVDGLRKEDENHQLADSDLSLLDGSQKFLRPQKG</sequence>
<feature type="domain" description="Transposable element P transposase-like RNase H" evidence="1">
    <location>
        <begin position="68"/>
        <end position="192"/>
    </location>
</feature>
<gene>
    <name evidence="3" type="ORF">ONE63_000088</name>
</gene>
<evidence type="ECO:0000313" key="3">
    <source>
        <dbReference type="EMBL" id="KAJ1531407.1"/>
    </source>
</evidence>
<dbReference type="InterPro" id="IPR048366">
    <property type="entry name" value="TNP-like_GBD"/>
</dbReference>
<protein>
    <recommendedName>
        <fullName evidence="5">Transposable element P transposase</fullName>
    </recommendedName>
</protein>